<evidence type="ECO:0000313" key="2">
    <source>
        <dbReference type="EMBL" id="SCF31124.1"/>
    </source>
</evidence>
<proteinExistence type="predicted"/>
<keyword evidence="1" id="KW-1133">Transmembrane helix</keyword>
<feature type="transmembrane region" description="Helical" evidence="1">
    <location>
        <begin position="6"/>
        <end position="28"/>
    </location>
</feature>
<name>A0A1C4ZE11_MICVI</name>
<keyword evidence="1" id="KW-0472">Membrane</keyword>
<evidence type="ECO:0000256" key="1">
    <source>
        <dbReference type="SAM" id="Phobius"/>
    </source>
</evidence>
<organism evidence="2 3">
    <name type="scientific">Micromonospora viridifaciens</name>
    <dbReference type="NCBI Taxonomy" id="1881"/>
    <lineage>
        <taxon>Bacteria</taxon>
        <taxon>Bacillati</taxon>
        <taxon>Actinomycetota</taxon>
        <taxon>Actinomycetes</taxon>
        <taxon>Micromonosporales</taxon>
        <taxon>Micromonosporaceae</taxon>
        <taxon>Micromonospora</taxon>
    </lineage>
</organism>
<reference evidence="3" key="1">
    <citation type="submission" date="2016-06" db="EMBL/GenBank/DDBJ databases">
        <authorList>
            <person name="Varghese N."/>
            <person name="Submissions Spin"/>
        </authorList>
    </citation>
    <scope>NUCLEOTIDE SEQUENCE [LARGE SCALE GENOMIC DNA]</scope>
    <source>
        <strain evidence="3">DSM 43909</strain>
    </source>
</reference>
<dbReference type="EMBL" id="LT607411">
    <property type="protein sequence ID" value="SCF31124.1"/>
    <property type="molecule type" value="Genomic_DNA"/>
</dbReference>
<keyword evidence="3" id="KW-1185">Reference proteome</keyword>
<dbReference type="Proteomes" id="UP000198242">
    <property type="component" value="Chromosome I"/>
</dbReference>
<sequence length="35" mass="3684">MASKRAVTGLWITVAVLAILVVISLWLAGRRGGGF</sequence>
<keyword evidence="1" id="KW-0812">Transmembrane</keyword>
<accession>A0A1C4ZE11</accession>
<gene>
    <name evidence="2" type="ORF">GA0074695_5446</name>
</gene>
<protein>
    <submittedName>
        <fullName evidence="2">Uncharacterized protein</fullName>
    </submittedName>
</protein>
<dbReference type="AlphaFoldDB" id="A0A1C4ZE11"/>
<evidence type="ECO:0000313" key="3">
    <source>
        <dbReference type="Proteomes" id="UP000198242"/>
    </source>
</evidence>